<dbReference type="AlphaFoldDB" id="A0A2M8QCM5"/>
<dbReference type="EMBL" id="PGTN01000045">
    <property type="protein sequence ID" value="PJF47518.1"/>
    <property type="molecule type" value="Genomic_DNA"/>
</dbReference>
<dbReference type="InterPro" id="IPR003016">
    <property type="entry name" value="2-oxoA_DH_lipoyl-BS"/>
</dbReference>
<evidence type="ECO:0000259" key="9">
    <source>
        <dbReference type="PROSITE" id="PS51826"/>
    </source>
</evidence>
<evidence type="ECO:0000256" key="6">
    <source>
        <dbReference type="RuleBase" id="RU003423"/>
    </source>
</evidence>
<reference evidence="10 11" key="1">
    <citation type="submission" date="2017-11" db="EMBL/GenBank/DDBJ databases">
        <title>Evolution of Phototrophy in the Chloroflexi Phylum Driven by Horizontal Gene Transfer.</title>
        <authorList>
            <person name="Ward L.M."/>
            <person name="Hemp J."/>
            <person name="Shih P.M."/>
            <person name="Mcglynn S.E."/>
            <person name="Fischer W."/>
        </authorList>
    </citation>
    <scope>NUCLEOTIDE SEQUENCE [LARGE SCALE GENOMIC DNA]</scope>
    <source>
        <strain evidence="10">JP3_7</strain>
    </source>
</reference>
<comment type="cofactor">
    <cofactor evidence="1 6">
        <name>(R)-lipoate</name>
        <dbReference type="ChEBI" id="CHEBI:83088"/>
    </cofactor>
</comment>
<dbReference type="PANTHER" id="PTHR43178:SF5">
    <property type="entry name" value="LIPOAMIDE ACYLTRANSFERASE COMPONENT OF BRANCHED-CHAIN ALPHA-KETO ACID DEHYDROGENASE COMPLEX, MITOCHONDRIAL"/>
    <property type="match status" value="1"/>
</dbReference>
<dbReference type="InterPro" id="IPR004167">
    <property type="entry name" value="PSBD"/>
</dbReference>
<dbReference type="PROSITE" id="PS50968">
    <property type="entry name" value="BIOTINYL_LIPOYL"/>
    <property type="match status" value="1"/>
</dbReference>
<dbReference type="PROSITE" id="PS00189">
    <property type="entry name" value="LIPOYL"/>
    <property type="match status" value="1"/>
</dbReference>
<dbReference type="SUPFAM" id="SSF52777">
    <property type="entry name" value="CoA-dependent acyltransferases"/>
    <property type="match status" value="1"/>
</dbReference>
<dbReference type="InterPro" id="IPR011053">
    <property type="entry name" value="Single_hybrid_motif"/>
</dbReference>
<comment type="caution">
    <text evidence="10">The sequence shown here is derived from an EMBL/GenBank/DDBJ whole genome shotgun (WGS) entry which is preliminary data.</text>
</comment>
<dbReference type="InterPro" id="IPR050743">
    <property type="entry name" value="2-oxoacid_DH_E2_comp"/>
</dbReference>
<feature type="domain" description="Lipoyl-binding" evidence="8">
    <location>
        <begin position="2"/>
        <end position="77"/>
    </location>
</feature>
<dbReference type="PROSITE" id="PS51826">
    <property type="entry name" value="PSBD"/>
    <property type="match status" value="2"/>
</dbReference>
<protein>
    <recommendedName>
        <fullName evidence="6">Dihydrolipoamide acetyltransferase component of pyruvate dehydrogenase complex</fullName>
        <ecNumber evidence="6">2.3.1.-</ecNumber>
    </recommendedName>
</protein>
<dbReference type="Proteomes" id="UP000230790">
    <property type="component" value="Unassembled WGS sequence"/>
</dbReference>
<evidence type="ECO:0000256" key="5">
    <source>
        <dbReference type="ARBA" id="ARBA00023315"/>
    </source>
</evidence>
<evidence type="ECO:0000313" key="10">
    <source>
        <dbReference type="EMBL" id="PJF47518.1"/>
    </source>
</evidence>
<dbReference type="InterPro" id="IPR023213">
    <property type="entry name" value="CAT-like_dom_sf"/>
</dbReference>
<feature type="domain" description="Peripheral subunit-binding (PSBD)" evidence="9">
    <location>
        <begin position="151"/>
        <end position="188"/>
    </location>
</feature>
<dbReference type="Pfam" id="PF00364">
    <property type="entry name" value="Biotin_lipoyl"/>
    <property type="match status" value="1"/>
</dbReference>
<feature type="compositionally biased region" description="Polar residues" evidence="7">
    <location>
        <begin position="179"/>
        <end position="195"/>
    </location>
</feature>
<evidence type="ECO:0000256" key="7">
    <source>
        <dbReference type="SAM" id="MobiDB-lite"/>
    </source>
</evidence>
<dbReference type="Gene3D" id="3.30.559.10">
    <property type="entry name" value="Chloramphenicol acetyltransferase-like domain"/>
    <property type="match status" value="1"/>
</dbReference>
<evidence type="ECO:0000256" key="4">
    <source>
        <dbReference type="ARBA" id="ARBA00022823"/>
    </source>
</evidence>
<name>A0A2M8QCM5_9CHLR</name>
<dbReference type="Gene3D" id="4.10.320.10">
    <property type="entry name" value="E3-binding domain"/>
    <property type="match status" value="2"/>
</dbReference>
<feature type="domain" description="Peripheral subunit-binding (PSBD)" evidence="9">
    <location>
        <begin position="100"/>
        <end position="137"/>
    </location>
</feature>
<dbReference type="InterPro" id="IPR036625">
    <property type="entry name" value="E3-bd_dom_sf"/>
</dbReference>
<dbReference type="GO" id="GO:0016407">
    <property type="term" value="F:acetyltransferase activity"/>
    <property type="evidence" value="ECO:0007669"/>
    <property type="project" value="TreeGrafter"/>
</dbReference>
<evidence type="ECO:0000256" key="2">
    <source>
        <dbReference type="ARBA" id="ARBA00007317"/>
    </source>
</evidence>
<dbReference type="InterPro" id="IPR000089">
    <property type="entry name" value="Biotin_lipoyl"/>
</dbReference>
<comment type="similarity">
    <text evidence="2 6">Belongs to the 2-oxoacid dehydrogenase family.</text>
</comment>
<dbReference type="InterPro" id="IPR001078">
    <property type="entry name" value="2-oxoacid_DH_actylTfrase"/>
</dbReference>
<dbReference type="EC" id="2.3.1.-" evidence="6"/>
<dbReference type="SUPFAM" id="SSF47005">
    <property type="entry name" value="Peripheral subunit-binding domain of 2-oxo acid dehydrogenase complex"/>
    <property type="match status" value="2"/>
</dbReference>
<dbReference type="Pfam" id="PF02817">
    <property type="entry name" value="E3_binding"/>
    <property type="match status" value="2"/>
</dbReference>
<sequence>MPTPIIMPKFEMAQESGTVARWLKQVGEPVTKGEAVLEVETDKITMEVESPADGILESILAEAGAIVPIGQPIAYIAVPGEVNTPSPASPPVTPAATTPRATPIAQRLAAEHGIDLGQVTGSGRDGQITRHDVESFIAQRNMQTTPANRVAASPAARRLARERGVNLAELHGSGPGGRIQSSDVARATTTQRETGISAAVTNQPAPARNATPTVRRVVPLAGMRRTIAQRMSQSTREAPQFNLSADVNMSRALAVVEDWRATQTEGQPRLTLTALLVKVCAWALQRNPALNAGFENESIVEWGDVNIGVAVALDEGLIVPVIHHADRLSLIEIAARLNELTARGRAGQLQLADVQGGTFTLSNLGMFAVDRFTAIVNPPQAAILAVGRAGKRMIVDEQDRPVVAPVATLTVSADHRIVDGAQVGRFLSDLQRGLERPGLLL</sequence>
<dbReference type="SUPFAM" id="SSF51230">
    <property type="entry name" value="Single hybrid motif"/>
    <property type="match status" value="1"/>
</dbReference>
<dbReference type="GO" id="GO:0031405">
    <property type="term" value="F:lipoic acid binding"/>
    <property type="evidence" value="ECO:0007669"/>
    <property type="project" value="TreeGrafter"/>
</dbReference>
<feature type="region of interest" description="Disordered" evidence="7">
    <location>
        <begin position="171"/>
        <end position="195"/>
    </location>
</feature>
<evidence type="ECO:0000259" key="8">
    <source>
        <dbReference type="PROSITE" id="PS50968"/>
    </source>
</evidence>
<organism evidence="10 11">
    <name type="scientific">Candidatus Thermofonsia Clade 3 bacterium</name>
    <dbReference type="NCBI Taxonomy" id="2364212"/>
    <lineage>
        <taxon>Bacteria</taxon>
        <taxon>Bacillati</taxon>
        <taxon>Chloroflexota</taxon>
        <taxon>Candidatus Thermofontia</taxon>
        <taxon>Candidatus Thermofonsia Clade 3</taxon>
    </lineage>
</organism>
<dbReference type="PANTHER" id="PTHR43178">
    <property type="entry name" value="DIHYDROLIPOAMIDE ACETYLTRANSFERASE COMPONENT OF PYRUVATE DEHYDROGENASE COMPLEX"/>
    <property type="match status" value="1"/>
</dbReference>
<keyword evidence="3 6" id="KW-0808">Transferase</keyword>
<keyword evidence="4 6" id="KW-0450">Lipoyl</keyword>
<evidence type="ECO:0000256" key="1">
    <source>
        <dbReference type="ARBA" id="ARBA00001938"/>
    </source>
</evidence>
<evidence type="ECO:0000256" key="3">
    <source>
        <dbReference type="ARBA" id="ARBA00022679"/>
    </source>
</evidence>
<dbReference type="CDD" id="cd06849">
    <property type="entry name" value="lipoyl_domain"/>
    <property type="match status" value="1"/>
</dbReference>
<dbReference type="GO" id="GO:0005737">
    <property type="term" value="C:cytoplasm"/>
    <property type="evidence" value="ECO:0007669"/>
    <property type="project" value="TreeGrafter"/>
</dbReference>
<proteinExistence type="inferred from homology"/>
<evidence type="ECO:0000313" key="11">
    <source>
        <dbReference type="Proteomes" id="UP000230790"/>
    </source>
</evidence>
<gene>
    <name evidence="10" type="ORF">CUN48_08195</name>
</gene>
<accession>A0A2M8QCM5</accession>
<dbReference type="Pfam" id="PF00198">
    <property type="entry name" value="2-oxoacid_dh"/>
    <property type="match status" value="1"/>
</dbReference>
<keyword evidence="5 6" id="KW-0012">Acyltransferase</keyword>
<dbReference type="Gene3D" id="2.40.50.100">
    <property type="match status" value="1"/>
</dbReference>